<reference evidence="3 4" key="1">
    <citation type="journal article" date="2016" name="J. Microbiol.">
        <title>Dankookia rubra gen. nov., sp. nov., an alphaproteobacterium isolated from sediment of a shallow stream.</title>
        <authorList>
            <person name="Kim W.H."/>
            <person name="Kim D.H."/>
            <person name="Kang K."/>
            <person name="Ahn T.Y."/>
        </authorList>
    </citation>
    <scope>NUCLEOTIDE SEQUENCE [LARGE SCALE GENOMIC DNA]</scope>
    <source>
        <strain evidence="3 4">JCM30602</strain>
    </source>
</reference>
<dbReference type="InterPro" id="IPR036397">
    <property type="entry name" value="RNaseH_sf"/>
</dbReference>
<evidence type="ECO:0000256" key="1">
    <source>
        <dbReference type="SAM" id="MobiDB-lite"/>
    </source>
</evidence>
<dbReference type="Pfam" id="PF13358">
    <property type="entry name" value="DDE_3"/>
    <property type="match status" value="1"/>
</dbReference>
<dbReference type="OrthoDB" id="565387at2"/>
<feature type="region of interest" description="Disordered" evidence="1">
    <location>
        <begin position="1"/>
        <end position="36"/>
    </location>
</feature>
<dbReference type="Gene3D" id="3.30.420.10">
    <property type="entry name" value="Ribonuclease H-like superfamily/Ribonuclease H"/>
    <property type="match status" value="1"/>
</dbReference>
<dbReference type="PANTHER" id="PTHR46564">
    <property type="entry name" value="TRANSPOSASE"/>
    <property type="match status" value="1"/>
</dbReference>
<dbReference type="EMBL" id="SMSJ01000001">
    <property type="protein sequence ID" value="TDH64426.1"/>
    <property type="molecule type" value="Genomic_DNA"/>
</dbReference>
<name>A0A4R5QMB5_9PROT</name>
<feature type="domain" description="Tc1-like transposase DDE" evidence="2">
    <location>
        <begin position="41"/>
        <end position="175"/>
    </location>
</feature>
<sequence length="200" mass="21410">MPACGGTKRPCTQASRSPQTSPPPGHHGETRSRVRSIPTTFFLDESGLDTRLARSHNQALQGQRTVSRVPGGHWRRLTILGAIACDDLAAGITIAVASSTAVLLAFTEQVPISALHSRPETLVAMDNLAPHRAAAVQTALRRAGLLHRHLPAYSIDLSPIELAWSKLKARLRAVAPPTIATLEYALPSARDAITSNEARV</sequence>
<evidence type="ECO:0000259" key="2">
    <source>
        <dbReference type="Pfam" id="PF13358"/>
    </source>
</evidence>
<dbReference type="Proteomes" id="UP000295096">
    <property type="component" value="Unassembled WGS sequence"/>
</dbReference>
<dbReference type="AlphaFoldDB" id="A0A4R5QMB5"/>
<organism evidence="3 4">
    <name type="scientific">Dankookia rubra</name>
    <dbReference type="NCBI Taxonomy" id="1442381"/>
    <lineage>
        <taxon>Bacteria</taxon>
        <taxon>Pseudomonadati</taxon>
        <taxon>Pseudomonadota</taxon>
        <taxon>Alphaproteobacteria</taxon>
        <taxon>Acetobacterales</taxon>
        <taxon>Roseomonadaceae</taxon>
        <taxon>Dankookia</taxon>
    </lineage>
</organism>
<evidence type="ECO:0000313" key="4">
    <source>
        <dbReference type="Proteomes" id="UP000295096"/>
    </source>
</evidence>
<dbReference type="PANTHER" id="PTHR46564:SF1">
    <property type="entry name" value="TRANSPOSASE"/>
    <property type="match status" value="1"/>
</dbReference>
<accession>A0A4R5QMB5</accession>
<protein>
    <submittedName>
        <fullName evidence="3">Transposase</fullName>
    </submittedName>
</protein>
<evidence type="ECO:0000313" key="3">
    <source>
        <dbReference type="EMBL" id="TDH64426.1"/>
    </source>
</evidence>
<feature type="compositionally biased region" description="Polar residues" evidence="1">
    <location>
        <begin position="10"/>
        <end position="19"/>
    </location>
</feature>
<dbReference type="GO" id="GO:0003676">
    <property type="term" value="F:nucleic acid binding"/>
    <property type="evidence" value="ECO:0007669"/>
    <property type="project" value="InterPro"/>
</dbReference>
<comment type="caution">
    <text evidence="3">The sequence shown here is derived from an EMBL/GenBank/DDBJ whole genome shotgun (WGS) entry which is preliminary data.</text>
</comment>
<gene>
    <name evidence="3" type="ORF">E2C06_00325</name>
</gene>
<dbReference type="InterPro" id="IPR038717">
    <property type="entry name" value="Tc1-like_DDE_dom"/>
</dbReference>
<proteinExistence type="predicted"/>
<keyword evidence="4" id="KW-1185">Reference proteome</keyword>